<dbReference type="Pfam" id="PF20946">
    <property type="entry name" value="Ctf4_C"/>
    <property type="match status" value="1"/>
</dbReference>
<dbReference type="PANTHER" id="PTHR19932:SF10">
    <property type="entry name" value="WD REPEAT AND HMG-BOX DNA-BINDING PROTEIN 1"/>
    <property type="match status" value="1"/>
</dbReference>
<dbReference type="Gene3D" id="2.130.10.10">
    <property type="entry name" value="YVTN repeat-like/Quinoprotein amine dehydrogenase"/>
    <property type="match status" value="2"/>
</dbReference>
<dbReference type="GO" id="GO:0043596">
    <property type="term" value="C:nuclear replication fork"/>
    <property type="evidence" value="ECO:0007669"/>
    <property type="project" value="TreeGrafter"/>
</dbReference>
<evidence type="ECO:0000313" key="13">
    <source>
        <dbReference type="Proteomes" id="UP000663866"/>
    </source>
</evidence>
<gene>
    <name evidence="10" type="ORF">OVN521_LOCUS7375</name>
    <name evidence="11" type="ORF">UXM345_LOCUS11567</name>
</gene>
<organism evidence="11 12">
    <name type="scientific">Rotaria magnacalcarata</name>
    <dbReference type="NCBI Taxonomy" id="392030"/>
    <lineage>
        <taxon>Eukaryota</taxon>
        <taxon>Metazoa</taxon>
        <taxon>Spiralia</taxon>
        <taxon>Gnathifera</taxon>
        <taxon>Rotifera</taxon>
        <taxon>Eurotatoria</taxon>
        <taxon>Bdelloidea</taxon>
        <taxon>Philodinida</taxon>
        <taxon>Philodinidae</taxon>
        <taxon>Rotaria</taxon>
    </lineage>
</organism>
<dbReference type="InterPro" id="IPR015943">
    <property type="entry name" value="WD40/YVTN_repeat-like_dom_sf"/>
</dbReference>
<dbReference type="InterPro" id="IPR036322">
    <property type="entry name" value="WD40_repeat_dom_sf"/>
</dbReference>
<sequence length="1014" mass="116161">MWLILSIHMVIYSNIQAPKKIACLIASNNVAIYHRTSWNIRHIYNFIHVIEYLYYNDILYDMNKSSNVKAIKAFLKTLTEFLLYLITISFYSNTLVSHTNRLKITPLNASVNTKITTFPIATKRIYDASENHKKMLSVVSAHSIAGLTDVCYTKDGSHFLTCGQDGDIHVFDTKTDQIEHIRCADQCFCLAVHEYHIFIGTNRNELEVRSYPHGDSLPSLAHFTQPVSALSLSNSLLFIGTKDFKVVMINLKDDSNKLKYFDGHQAPILSLNVYEEKRWIATSCCDGSVRIFNIDKQNLIKQLNIIHKSNDIETASSLVKIDWDKNDQTLAIPVKNTVHFHETDKWTRKKTYENDSMDQIINLISFSPCGTLFIVSYVNGQLSIVNRLTFDICMIYSSKDAVCSLAWNPTQTNRFTCSTMAGEYAHVDISEYISKPTSTLKEENEVENTTTISEDDEEESESLSNDDEVIKEDKEIIPKWFERASSMINETKTVELQESFQSTSTSKYLESRYLLWNNIGAITCYNEQIQIAFHDVSYHHSITIDNKTDKYDLGDLSLSAIILASSQTGKLLCILYQSWDSNMRQWTINTENNDKIENITLSEDFISIGTSQRLIRLFSLSGIQQRIIRLQGPIVSMSSYQNQLWIIHHSTQGLPKEQAISYVYLDIENDSYLTGPIPLTSKTKLIWIGFSDSGKCFYLEKSGYLSMLRRTKGNQFEPLLICNLKQEAEKNNLANYWLLGVNDFDGKFQLRVIELRGQSFPDLVPWPLVSIISLPLSLYEINTEKSQLESDYLKIKLFNSSTDNEECLNNERQCLIKMFALSCKLNREYRAFEICQLMDSTALQLAIKYSTKSGKLTLAQKIIDELIDQKKDEEQTEKEIKYLSSEIIPSSSIGSSSSSTISFSSTFEEIKSKRAKVETTNAPFNNPFRKKKLINTPNETSTNDEFSQWKPTINKTRLSSTNKTTVQTDVHNEVTTENEDNSLNAKRKIDETENNNEETTKNKRNRLQQFACNR</sequence>
<feature type="region of interest" description="Disordered" evidence="6">
    <location>
        <begin position="921"/>
        <end position="946"/>
    </location>
</feature>
<evidence type="ECO:0000259" key="8">
    <source>
        <dbReference type="Pfam" id="PF20946"/>
    </source>
</evidence>
<evidence type="ECO:0000259" key="9">
    <source>
        <dbReference type="Pfam" id="PF24817"/>
    </source>
</evidence>
<dbReference type="InterPro" id="IPR048591">
    <property type="entry name" value="WDHD1/CFT4_hel"/>
</dbReference>
<feature type="compositionally biased region" description="Polar residues" evidence="6">
    <location>
        <begin position="935"/>
        <end position="946"/>
    </location>
</feature>
<dbReference type="InterPro" id="IPR057646">
    <property type="entry name" value="WD40_WDHD1_1st"/>
</dbReference>
<feature type="domain" description="WDHD1/CFT4 second beta-propeller" evidence="7">
    <location>
        <begin position="499"/>
        <end position="774"/>
    </location>
</feature>
<feature type="compositionally biased region" description="Polar residues" evidence="6">
    <location>
        <begin position="960"/>
        <end position="975"/>
    </location>
</feature>
<dbReference type="Pfam" id="PF24817">
    <property type="entry name" value="WD40_WDHD1_1st"/>
    <property type="match status" value="1"/>
</dbReference>
<keyword evidence="13" id="KW-1185">Reference proteome</keyword>
<dbReference type="GO" id="GO:0006281">
    <property type="term" value="P:DNA repair"/>
    <property type="evidence" value="ECO:0007669"/>
    <property type="project" value="TreeGrafter"/>
</dbReference>
<feature type="region of interest" description="Disordered" evidence="6">
    <location>
        <begin position="960"/>
        <end position="1014"/>
    </location>
</feature>
<proteinExistence type="predicted"/>
<dbReference type="AlphaFoldDB" id="A0A819J0C0"/>
<comment type="subcellular location">
    <subcellularLocation>
        <location evidence="1">Nucleus</location>
    </subcellularLocation>
</comment>
<keyword evidence="4" id="KW-0539">Nucleus</keyword>
<dbReference type="PANTHER" id="PTHR19932">
    <property type="entry name" value="WD REPEAT AND HMG-BOX DNA BINDING PROTEIN"/>
    <property type="match status" value="1"/>
</dbReference>
<dbReference type="SMART" id="SM00320">
    <property type="entry name" value="WD40"/>
    <property type="match status" value="5"/>
</dbReference>
<feature type="compositionally biased region" description="Acidic residues" evidence="6">
    <location>
        <begin position="453"/>
        <end position="467"/>
    </location>
</feature>
<comment type="caution">
    <text evidence="11">The sequence shown here is derived from an EMBL/GenBank/DDBJ whole genome shotgun (WGS) entry which is preliminary data.</text>
</comment>
<evidence type="ECO:0000256" key="6">
    <source>
        <dbReference type="SAM" id="MobiDB-lite"/>
    </source>
</evidence>
<evidence type="ECO:0000256" key="1">
    <source>
        <dbReference type="ARBA" id="ARBA00004123"/>
    </source>
</evidence>
<keyword evidence="2 5" id="KW-0853">WD repeat</keyword>
<dbReference type="GO" id="GO:0003682">
    <property type="term" value="F:chromatin binding"/>
    <property type="evidence" value="ECO:0007669"/>
    <property type="project" value="TreeGrafter"/>
</dbReference>
<evidence type="ECO:0000313" key="12">
    <source>
        <dbReference type="Proteomes" id="UP000663842"/>
    </source>
</evidence>
<feature type="region of interest" description="Disordered" evidence="6">
    <location>
        <begin position="438"/>
        <end position="467"/>
    </location>
</feature>
<accession>A0A819J0C0</accession>
<dbReference type="GO" id="GO:0000278">
    <property type="term" value="P:mitotic cell cycle"/>
    <property type="evidence" value="ECO:0007669"/>
    <property type="project" value="TreeGrafter"/>
</dbReference>
<evidence type="ECO:0000313" key="10">
    <source>
        <dbReference type="EMBL" id="CAF3860885.1"/>
    </source>
</evidence>
<dbReference type="Pfam" id="PF12341">
    <property type="entry name" value="Mcl1_mid"/>
    <property type="match status" value="1"/>
</dbReference>
<dbReference type="Proteomes" id="UP000663866">
    <property type="component" value="Unassembled WGS sequence"/>
</dbReference>
<dbReference type="EMBL" id="CAJOBF010001160">
    <property type="protein sequence ID" value="CAF3919935.1"/>
    <property type="molecule type" value="Genomic_DNA"/>
</dbReference>
<evidence type="ECO:0000256" key="2">
    <source>
        <dbReference type="ARBA" id="ARBA00022574"/>
    </source>
</evidence>
<dbReference type="GO" id="GO:0006261">
    <property type="term" value="P:DNA-templated DNA replication"/>
    <property type="evidence" value="ECO:0007669"/>
    <property type="project" value="TreeGrafter"/>
</dbReference>
<evidence type="ECO:0000256" key="5">
    <source>
        <dbReference type="PROSITE-ProRule" id="PRU00221"/>
    </source>
</evidence>
<feature type="domain" description="WDHD1/CFT4 helical bundle" evidence="8">
    <location>
        <begin position="802"/>
        <end position="868"/>
    </location>
</feature>
<evidence type="ECO:0000256" key="4">
    <source>
        <dbReference type="ARBA" id="ARBA00023242"/>
    </source>
</evidence>
<evidence type="ECO:0000259" key="7">
    <source>
        <dbReference type="Pfam" id="PF12341"/>
    </source>
</evidence>
<feature type="domain" description="WDHD1 first WD40" evidence="9">
    <location>
        <begin position="142"/>
        <end position="423"/>
    </location>
</feature>
<evidence type="ECO:0000313" key="11">
    <source>
        <dbReference type="EMBL" id="CAF3919935.1"/>
    </source>
</evidence>
<protein>
    <submittedName>
        <fullName evidence="11">Uncharacterized protein</fullName>
    </submittedName>
</protein>
<dbReference type="InterPro" id="IPR022100">
    <property type="entry name" value="WDHD1/CFT4_beta-prop_2nd"/>
</dbReference>
<dbReference type="SUPFAM" id="SSF50978">
    <property type="entry name" value="WD40 repeat-like"/>
    <property type="match status" value="1"/>
</dbReference>
<dbReference type="InterPro" id="IPR001680">
    <property type="entry name" value="WD40_rpt"/>
</dbReference>
<name>A0A819J0C0_9BILA</name>
<dbReference type="SUPFAM" id="SSF82171">
    <property type="entry name" value="DPP6 N-terminal domain-like"/>
    <property type="match status" value="2"/>
</dbReference>
<feature type="repeat" description="WD" evidence="5">
    <location>
        <begin position="261"/>
        <end position="302"/>
    </location>
</feature>
<dbReference type="PROSITE" id="PS50082">
    <property type="entry name" value="WD_REPEATS_2"/>
    <property type="match status" value="1"/>
</dbReference>
<dbReference type="Proteomes" id="UP000663842">
    <property type="component" value="Unassembled WGS sequence"/>
</dbReference>
<dbReference type="EMBL" id="CAJOBG010000810">
    <property type="protein sequence ID" value="CAF3860885.1"/>
    <property type="molecule type" value="Genomic_DNA"/>
</dbReference>
<evidence type="ECO:0000256" key="3">
    <source>
        <dbReference type="ARBA" id="ARBA00022737"/>
    </source>
</evidence>
<keyword evidence="3" id="KW-0677">Repeat</keyword>
<reference evidence="11" key="1">
    <citation type="submission" date="2021-02" db="EMBL/GenBank/DDBJ databases">
        <authorList>
            <person name="Nowell W R."/>
        </authorList>
    </citation>
    <scope>NUCLEOTIDE SEQUENCE</scope>
</reference>